<dbReference type="SUPFAM" id="SSF141868">
    <property type="entry name" value="EAL domain-like"/>
    <property type="match status" value="1"/>
</dbReference>
<protein>
    <submittedName>
        <fullName evidence="2">EAL domain-containing protein</fullName>
    </submittedName>
</protein>
<dbReference type="EMBL" id="DQVE01000045">
    <property type="protein sequence ID" value="HIP98557.1"/>
    <property type="molecule type" value="Genomic_DNA"/>
</dbReference>
<organism evidence="2 3">
    <name type="scientific">Aquifex aeolicus</name>
    <dbReference type="NCBI Taxonomy" id="63363"/>
    <lineage>
        <taxon>Bacteria</taxon>
        <taxon>Pseudomonadati</taxon>
        <taxon>Aquificota</taxon>
        <taxon>Aquificia</taxon>
        <taxon>Aquificales</taxon>
        <taxon>Aquificaceae</taxon>
        <taxon>Aquifex</taxon>
    </lineage>
</organism>
<dbReference type="SMART" id="SM00052">
    <property type="entry name" value="EAL"/>
    <property type="match status" value="1"/>
</dbReference>
<dbReference type="PANTHER" id="PTHR33121:SF76">
    <property type="entry name" value="SIGNALING PROTEIN"/>
    <property type="match status" value="1"/>
</dbReference>
<sequence length="286" mass="33185">MNLVVVAKRKIKEEEIEKYGLKVIYQKGNKCVIQASDLRLFIEFLLKEDLIDEILHKDRYVPKGEFIQRYLDNLMELQGEMEVKYQKIFSPEGEVIGAEFFCAFPIHPLLLVKALKETCFADLKCLRSIISKVRKKGWNKFIFFNIFPRSSEKSDFIISLVATVSAAKLSDKFVLEVLEHKLEEDKVKKNVNFARKQGLKVAIDDWGSENAGIFRVANLKPDFVKIDKSITWSAEAREIVEPVVPKFQERGIKVIVEGVENEEHYNWAKNLGAYIQGFYLHKPEFF</sequence>
<dbReference type="InterPro" id="IPR001633">
    <property type="entry name" value="EAL_dom"/>
</dbReference>
<dbReference type="AlphaFoldDB" id="A0A9D1CFW1"/>
<accession>A0A9D1CFW1</accession>
<name>A0A9D1CFW1_AQUAO</name>
<reference evidence="2" key="1">
    <citation type="journal article" date="2020" name="ISME J.">
        <title>Gammaproteobacteria mediating utilization of methyl-, sulfur- and petroleum organic compounds in deep ocean hydrothermal plumes.</title>
        <authorList>
            <person name="Zhou Z."/>
            <person name="Liu Y."/>
            <person name="Pan J."/>
            <person name="Cron B.R."/>
            <person name="Toner B.M."/>
            <person name="Anantharaman K."/>
            <person name="Breier J.A."/>
            <person name="Dick G.J."/>
            <person name="Li M."/>
        </authorList>
    </citation>
    <scope>NUCLEOTIDE SEQUENCE</scope>
    <source>
        <strain evidence="2">SZUA-1501</strain>
    </source>
</reference>
<dbReference type="PANTHER" id="PTHR33121">
    <property type="entry name" value="CYCLIC DI-GMP PHOSPHODIESTERASE PDEF"/>
    <property type="match status" value="1"/>
</dbReference>
<feature type="domain" description="EAL" evidence="1">
    <location>
        <begin position="64"/>
        <end position="286"/>
    </location>
</feature>
<dbReference type="GO" id="GO:0071111">
    <property type="term" value="F:cyclic-guanylate-specific phosphodiesterase activity"/>
    <property type="evidence" value="ECO:0007669"/>
    <property type="project" value="InterPro"/>
</dbReference>
<dbReference type="InterPro" id="IPR035919">
    <property type="entry name" value="EAL_sf"/>
</dbReference>
<proteinExistence type="predicted"/>
<dbReference type="InterPro" id="IPR050706">
    <property type="entry name" value="Cyclic-di-GMP_PDE-like"/>
</dbReference>
<comment type="caution">
    <text evidence="2">The sequence shown here is derived from an EMBL/GenBank/DDBJ whole genome shotgun (WGS) entry which is preliminary data.</text>
</comment>
<evidence type="ECO:0000259" key="1">
    <source>
        <dbReference type="PROSITE" id="PS50883"/>
    </source>
</evidence>
<dbReference type="PROSITE" id="PS50883">
    <property type="entry name" value="EAL"/>
    <property type="match status" value="1"/>
</dbReference>
<evidence type="ECO:0000313" key="2">
    <source>
        <dbReference type="EMBL" id="HIP98557.1"/>
    </source>
</evidence>
<dbReference type="Pfam" id="PF00563">
    <property type="entry name" value="EAL"/>
    <property type="match status" value="1"/>
</dbReference>
<dbReference type="CDD" id="cd01948">
    <property type="entry name" value="EAL"/>
    <property type="match status" value="1"/>
</dbReference>
<evidence type="ECO:0000313" key="3">
    <source>
        <dbReference type="Proteomes" id="UP000606463"/>
    </source>
</evidence>
<dbReference type="Proteomes" id="UP000606463">
    <property type="component" value="Unassembled WGS sequence"/>
</dbReference>
<dbReference type="Gene3D" id="3.20.20.450">
    <property type="entry name" value="EAL domain"/>
    <property type="match status" value="1"/>
</dbReference>
<gene>
    <name evidence="2" type="ORF">EYH37_04245</name>
</gene>